<dbReference type="HOGENOM" id="CLU_130902_1_1_11"/>
<dbReference type="SUPFAM" id="SSF54909">
    <property type="entry name" value="Dimeric alpha+beta barrel"/>
    <property type="match status" value="1"/>
</dbReference>
<sequence length="173" mass="19274">MGRPGVVADPAALDIGAGRSSGQFFRRRCRERRGVLRLGVDSTPRGVRSERTTDVKYLLMIYGNQEKWDSFPAEEWPEAIARQEAFNARYRESGELLGAYGLGDAVTAKLVRRENGVAAVTDGPYIETKEYIASFYLLDVASQERAEEIAADIPFADVDPVELWPILHESPQP</sequence>
<evidence type="ECO:0000256" key="1">
    <source>
        <dbReference type="ARBA" id="ARBA00007689"/>
    </source>
</evidence>
<evidence type="ECO:0000313" key="3">
    <source>
        <dbReference type="EMBL" id="CCH31685.1"/>
    </source>
</evidence>
<keyword evidence="4" id="KW-1185">Reference proteome</keyword>
<dbReference type="EMBL" id="HE804045">
    <property type="protein sequence ID" value="CCH31685.1"/>
    <property type="molecule type" value="Genomic_DNA"/>
</dbReference>
<reference evidence="3 4" key="1">
    <citation type="journal article" date="2012" name="BMC Genomics">
        <title>Complete genome sequence of Saccharothrix espanaensis DSM 44229T and comparison to the other completely sequenced Pseudonocardiaceae.</title>
        <authorList>
            <person name="Strobel T."/>
            <person name="Al-Dilaimi A."/>
            <person name="Blom J."/>
            <person name="Gessner A."/>
            <person name="Kalinowski J."/>
            <person name="Luzhetska M."/>
            <person name="Puhler A."/>
            <person name="Szczepanowski R."/>
            <person name="Bechthold A."/>
            <person name="Ruckert C."/>
        </authorList>
    </citation>
    <scope>NUCLEOTIDE SEQUENCE [LARGE SCALE GENOMIC DNA]</scope>
    <source>
        <strain evidence="4">ATCC 51144 / DSM 44229 / JCM 9112 / NBRC 15066 / NRRL 15764</strain>
    </source>
</reference>
<comment type="similarity">
    <text evidence="1">Belongs to the YciI family.</text>
</comment>
<dbReference type="eggNOG" id="COG3795">
    <property type="taxonomic scope" value="Bacteria"/>
</dbReference>
<dbReference type="Pfam" id="PF03795">
    <property type="entry name" value="YCII"/>
    <property type="match status" value="1"/>
</dbReference>
<dbReference type="PANTHER" id="PTHR35174:SF3">
    <property type="entry name" value="BLL7171 PROTEIN"/>
    <property type="match status" value="1"/>
</dbReference>
<gene>
    <name evidence="3" type="ordered locus">BN6_44030</name>
</gene>
<dbReference type="Gene3D" id="3.30.70.1060">
    <property type="entry name" value="Dimeric alpha+beta barrel"/>
    <property type="match status" value="1"/>
</dbReference>
<evidence type="ECO:0000259" key="2">
    <source>
        <dbReference type="Pfam" id="PF03795"/>
    </source>
</evidence>
<dbReference type="InterPro" id="IPR011008">
    <property type="entry name" value="Dimeric_a/b-barrel"/>
</dbReference>
<dbReference type="KEGG" id="sesp:BN6_44030"/>
<name>K0JV06_SACES</name>
<accession>K0JV06</accession>
<dbReference type="PANTHER" id="PTHR35174">
    <property type="entry name" value="BLL7171 PROTEIN-RELATED"/>
    <property type="match status" value="1"/>
</dbReference>
<protein>
    <recommendedName>
        <fullName evidence="2">YCII-related domain-containing protein</fullName>
    </recommendedName>
</protein>
<feature type="domain" description="YCII-related" evidence="2">
    <location>
        <begin position="56"/>
        <end position="164"/>
    </location>
</feature>
<dbReference type="AlphaFoldDB" id="K0JV06"/>
<dbReference type="Proteomes" id="UP000006281">
    <property type="component" value="Chromosome"/>
</dbReference>
<dbReference type="STRING" id="1179773.BN6_44030"/>
<dbReference type="InterPro" id="IPR005545">
    <property type="entry name" value="YCII"/>
</dbReference>
<organism evidence="3 4">
    <name type="scientific">Saccharothrix espanaensis (strain ATCC 51144 / DSM 44229 / JCM 9112 / NBRC 15066 / NRRL 15764)</name>
    <dbReference type="NCBI Taxonomy" id="1179773"/>
    <lineage>
        <taxon>Bacteria</taxon>
        <taxon>Bacillati</taxon>
        <taxon>Actinomycetota</taxon>
        <taxon>Actinomycetes</taxon>
        <taxon>Pseudonocardiales</taxon>
        <taxon>Pseudonocardiaceae</taxon>
        <taxon>Saccharothrix</taxon>
    </lineage>
</organism>
<proteinExistence type="inferred from homology"/>
<dbReference type="PATRIC" id="fig|1179773.3.peg.4410"/>
<evidence type="ECO:0000313" key="4">
    <source>
        <dbReference type="Proteomes" id="UP000006281"/>
    </source>
</evidence>